<dbReference type="Pfam" id="PF14853">
    <property type="entry name" value="Fis1_TPR_C"/>
    <property type="match status" value="1"/>
</dbReference>
<dbReference type="CDD" id="cd06257">
    <property type="entry name" value="DnaJ"/>
    <property type="match status" value="1"/>
</dbReference>
<dbReference type="SMART" id="SM00271">
    <property type="entry name" value="DnaJ"/>
    <property type="match status" value="1"/>
</dbReference>
<keyword evidence="1" id="KW-0143">Chaperone</keyword>
<dbReference type="EMBL" id="JAGZMZ010000002">
    <property type="protein sequence ID" value="MBS4883389.1"/>
    <property type="molecule type" value="Genomic_DNA"/>
</dbReference>
<evidence type="ECO:0000313" key="3">
    <source>
        <dbReference type="EMBL" id="MBS4883389.1"/>
    </source>
</evidence>
<comment type="caution">
    <text evidence="3">The sequence shown here is derived from an EMBL/GenBank/DDBJ whole genome shotgun (WGS) entry which is preliminary data.</text>
</comment>
<dbReference type="PROSITE" id="PS50076">
    <property type="entry name" value="DNAJ_2"/>
    <property type="match status" value="1"/>
</dbReference>
<feature type="domain" description="J" evidence="2">
    <location>
        <begin position="6"/>
        <end position="80"/>
    </location>
</feature>
<evidence type="ECO:0000313" key="4">
    <source>
        <dbReference type="Proteomes" id="UP000753219"/>
    </source>
</evidence>
<gene>
    <name evidence="3" type="ORF">KHZ85_01295</name>
</gene>
<dbReference type="GO" id="GO:0051082">
    <property type="term" value="F:unfolded protein binding"/>
    <property type="evidence" value="ECO:0007669"/>
    <property type="project" value="TreeGrafter"/>
</dbReference>
<dbReference type="PANTHER" id="PTHR43096">
    <property type="entry name" value="DNAJ HOMOLOG 1, MITOCHONDRIAL-RELATED"/>
    <property type="match status" value="1"/>
</dbReference>
<dbReference type="GO" id="GO:0005737">
    <property type="term" value="C:cytoplasm"/>
    <property type="evidence" value="ECO:0007669"/>
    <property type="project" value="TreeGrafter"/>
</dbReference>
<organism evidence="3 4">
    <name type="scientific">Amedibacillus dolichus</name>
    <dbReference type="NCBI Taxonomy" id="31971"/>
    <lineage>
        <taxon>Bacteria</taxon>
        <taxon>Bacillati</taxon>
        <taxon>Bacillota</taxon>
        <taxon>Erysipelotrichia</taxon>
        <taxon>Erysipelotrichales</taxon>
        <taxon>Erysipelotrichaceae</taxon>
        <taxon>Amedibacillus</taxon>
    </lineage>
</organism>
<evidence type="ECO:0000259" key="2">
    <source>
        <dbReference type="PROSITE" id="PS50076"/>
    </source>
</evidence>
<dbReference type="GO" id="GO:0042026">
    <property type="term" value="P:protein refolding"/>
    <property type="evidence" value="ECO:0007669"/>
    <property type="project" value="TreeGrafter"/>
</dbReference>
<dbReference type="InterPro" id="IPR001623">
    <property type="entry name" value="DnaJ_domain"/>
</dbReference>
<dbReference type="Proteomes" id="UP000753219">
    <property type="component" value="Unassembled WGS sequence"/>
</dbReference>
<sequence>MKKMQDPYSILGVAHNASDEEIKKAYRRLVKKYHPDVNKNPGAEEKFKEIQNAYDTIMDAKKRGDSGNFWQNTYSYNSYGNSGGMNDYQSVVSLLNAMRYAEANQILQQMQTRGADWYYLSAIANYGMGNQIAAMDYAERACQMDPANQQYRQLYAQLSNARGRYQNMRGGYTVSGNDFCCRLIACSMCFNCCGGGFFCI</sequence>
<accession>A0A942WBN1</accession>
<evidence type="ECO:0000256" key="1">
    <source>
        <dbReference type="ARBA" id="ARBA00023186"/>
    </source>
</evidence>
<dbReference type="Pfam" id="PF00226">
    <property type="entry name" value="DnaJ"/>
    <property type="match status" value="1"/>
</dbReference>
<protein>
    <submittedName>
        <fullName evidence="3">DnaJ domain-containing protein</fullName>
    </submittedName>
</protein>
<dbReference type="InterPro" id="IPR028061">
    <property type="entry name" value="Fis1_TPR_C"/>
</dbReference>
<dbReference type="AlphaFoldDB" id="A0A942WBN1"/>
<name>A0A942WBN1_9FIRM</name>
<proteinExistence type="predicted"/>
<reference evidence="3" key="1">
    <citation type="submission" date="2021-02" db="EMBL/GenBank/DDBJ databases">
        <title>Infant gut strain persistence is associated with maternal origin, phylogeny, and functional potential including surface adhesion and iron acquisition.</title>
        <authorList>
            <person name="Lou Y.C."/>
        </authorList>
    </citation>
    <scope>NUCLEOTIDE SEQUENCE</scope>
    <source>
        <strain evidence="3">L3_108_103G1_dasL3_108_103G1_concoct_2</strain>
    </source>
</reference>
<dbReference type="PANTHER" id="PTHR43096:SF52">
    <property type="entry name" value="DNAJ HOMOLOG 1, MITOCHONDRIAL-RELATED"/>
    <property type="match status" value="1"/>
</dbReference>